<sequence>MSDLLPFLVAVPLLGALAPLVVGVGRPDAVGRVTAAVLLVHLGVAAAAVWGVVTGGALSYVVGGLPAAYGIGLRLDAVSSAFVLLVAVVSAAAHLAVRTDPTGPTDSLWLLLVAGLTGVCVTADVFNLYVFLEISGLAAYALVASRRGATAALAALNYLLAGTVGATLYLLGVGYAYVATGTLSMATLRVELAGAGYDSPLVVAAFVLVTLGLGVKIALFPVHGWKPDAYRAAPADVSVLLAALGSTVAGYALVRVTFDVFTASFLAAVPLVGASLTVIGLVSVVVGGYLTLRQANLQRLFAFSSVLQFGLVVAGVGLATPAAVTGALVLLLAHAVAKGSLFAAAGVFERRYGAKTLADYAGLGRESPVLGVSVAVLFASLVGLPPTAGFAGKWYVALGAVASASWVAAAVVVLSTLLSLAYAGRIVERLFLAESDSAGVAVADGGPDDLSVRRAVALVAVAAGFVVVAGLTSTALSAWFAPVVGGWL</sequence>
<dbReference type="InterPro" id="IPR050586">
    <property type="entry name" value="CPA3_Na-H_Antiporter_D"/>
</dbReference>
<evidence type="ECO:0000313" key="8">
    <source>
        <dbReference type="EMBL" id="SFR67375.1"/>
    </source>
</evidence>
<name>A0A1I6IKW5_9EURY</name>
<proteinExistence type="predicted"/>
<dbReference type="STRING" id="553469.SAMN04487947_3417"/>
<gene>
    <name evidence="8" type="ORF">SAMN04487947_3417</name>
</gene>
<comment type="subcellular location">
    <subcellularLocation>
        <location evidence="1">Cell membrane</location>
        <topology evidence="1">Multi-pass membrane protein</topology>
    </subcellularLocation>
</comment>
<feature type="transmembrane region" description="Helical" evidence="6">
    <location>
        <begin position="326"/>
        <end position="348"/>
    </location>
</feature>
<dbReference type="Pfam" id="PF00361">
    <property type="entry name" value="Proton_antipo_M"/>
    <property type="match status" value="1"/>
</dbReference>
<dbReference type="PRINTS" id="PR01437">
    <property type="entry name" value="NUOXDRDTASE4"/>
</dbReference>
<reference evidence="9" key="1">
    <citation type="submission" date="2016-10" db="EMBL/GenBank/DDBJ databases">
        <authorList>
            <person name="Varghese N."/>
            <person name="Submissions S."/>
        </authorList>
    </citation>
    <scope>NUCLEOTIDE SEQUENCE [LARGE SCALE GENOMIC DNA]</scope>
    <source>
        <strain evidence="9">CGMCC 1.7736</strain>
    </source>
</reference>
<keyword evidence="3 6" id="KW-0812">Transmembrane</keyword>
<dbReference type="PANTHER" id="PTHR42703">
    <property type="entry name" value="NADH DEHYDROGENASE"/>
    <property type="match status" value="1"/>
</dbReference>
<evidence type="ECO:0000313" key="9">
    <source>
        <dbReference type="Proteomes" id="UP000198531"/>
    </source>
</evidence>
<organism evidence="8 9">
    <name type="scientific">Halogeometricum rufum</name>
    <dbReference type="NCBI Taxonomy" id="553469"/>
    <lineage>
        <taxon>Archaea</taxon>
        <taxon>Methanobacteriati</taxon>
        <taxon>Methanobacteriota</taxon>
        <taxon>Stenosarchaea group</taxon>
        <taxon>Halobacteria</taxon>
        <taxon>Halobacteriales</taxon>
        <taxon>Haloferacaceae</taxon>
        <taxon>Halogeometricum</taxon>
    </lineage>
</organism>
<feature type="transmembrane region" description="Helical" evidence="6">
    <location>
        <begin position="260"/>
        <end position="288"/>
    </location>
</feature>
<dbReference type="EMBL" id="FOYT01000003">
    <property type="protein sequence ID" value="SFR67375.1"/>
    <property type="molecule type" value="Genomic_DNA"/>
</dbReference>
<keyword evidence="4 6" id="KW-1133">Transmembrane helix</keyword>
<keyword evidence="9" id="KW-1185">Reference proteome</keyword>
<dbReference type="RefSeq" id="WP_089809835.1">
    <property type="nucleotide sequence ID" value="NZ_FOYT01000003.1"/>
</dbReference>
<evidence type="ECO:0000256" key="2">
    <source>
        <dbReference type="ARBA" id="ARBA00022475"/>
    </source>
</evidence>
<evidence type="ECO:0000256" key="6">
    <source>
        <dbReference type="SAM" id="Phobius"/>
    </source>
</evidence>
<dbReference type="InterPro" id="IPR001750">
    <property type="entry name" value="ND/Mrp_TM"/>
</dbReference>
<keyword evidence="2" id="KW-1003">Cell membrane</keyword>
<feature type="transmembrane region" description="Helical" evidence="6">
    <location>
        <begin position="455"/>
        <end position="481"/>
    </location>
</feature>
<feature type="transmembrane region" description="Helical" evidence="6">
    <location>
        <begin position="199"/>
        <end position="220"/>
    </location>
</feature>
<feature type="transmembrane region" description="Helical" evidence="6">
    <location>
        <begin position="394"/>
        <end position="422"/>
    </location>
</feature>
<evidence type="ECO:0000256" key="3">
    <source>
        <dbReference type="ARBA" id="ARBA00022692"/>
    </source>
</evidence>
<dbReference type="OrthoDB" id="101192at2157"/>
<protein>
    <submittedName>
        <fullName evidence="8">Multicomponent Na+:H+ antiporter subunit D</fullName>
    </submittedName>
</protein>
<dbReference type="PANTHER" id="PTHR42703:SF1">
    <property type="entry name" value="NA(+)_H(+) ANTIPORTER SUBUNIT D1"/>
    <property type="match status" value="1"/>
</dbReference>
<feature type="transmembrane region" description="Helical" evidence="6">
    <location>
        <begin position="369"/>
        <end position="388"/>
    </location>
</feature>
<dbReference type="GO" id="GO:0005886">
    <property type="term" value="C:plasma membrane"/>
    <property type="evidence" value="ECO:0007669"/>
    <property type="project" value="UniProtKB-SubCell"/>
</dbReference>
<feature type="transmembrane region" description="Helical" evidence="6">
    <location>
        <begin position="109"/>
        <end position="132"/>
    </location>
</feature>
<evidence type="ECO:0000256" key="5">
    <source>
        <dbReference type="ARBA" id="ARBA00023136"/>
    </source>
</evidence>
<dbReference type="GO" id="GO:0008137">
    <property type="term" value="F:NADH dehydrogenase (ubiquinone) activity"/>
    <property type="evidence" value="ECO:0007669"/>
    <property type="project" value="InterPro"/>
</dbReference>
<feature type="transmembrane region" description="Helical" evidence="6">
    <location>
        <begin position="33"/>
        <end position="63"/>
    </location>
</feature>
<dbReference type="InterPro" id="IPR003918">
    <property type="entry name" value="NADH_UbQ_OxRdtase"/>
</dbReference>
<evidence type="ECO:0000259" key="7">
    <source>
        <dbReference type="Pfam" id="PF00361"/>
    </source>
</evidence>
<feature type="transmembrane region" description="Helical" evidence="6">
    <location>
        <begin position="232"/>
        <end position="254"/>
    </location>
</feature>
<keyword evidence="5 6" id="KW-0472">Membrane</keyword>
<feature type="domain" description="NADH:quinone oxidoreductase/Mrp antiporter transmembrane" evidence="7">
    <location>
        <begin position="124"/>
        <end position="418"/>
    </location>
</feature>
<feature type="transmembrane region" description="Helical" evidence="6">
    <location>
        <begin position="75"/>
        <end position="97"/>
    </location>
</feature>
<dbReference type="GO" id="GO:0042773">
    <property type="term" value="P:ATP synthesis coupled electron transport"/>
    <property type="evidence" value="ECO:0007669"/>
    <property type="project" value="InterPro"/>
</dbReference>
<feature type="transmembrane region" description="Helical" evidence="6">
    <location>
        <begin position="300"/>
        <end position="320"/>
    </location>
</feature>
<accession>A0A1I6IKW5</accession>
<dbReference type="Proteomes" id="UP000198531">
    <property type="component" value="Unassembled WGS sequence"/>
</dbReference>
<dbReference type="AlphaFoldDB" id="A0A1I6IKW5"/>
<feature type="transmembrane region" description="Helical" evidence="6">
    <location>
        <begin position="153"/>
        <end position="179"/>
    </location>
</feature>
<evidence type="ECO:0000256" key="1">
    <source>
        <dbReference type="ARBA" id="ARBA00004651"/>
    </source>
</evidence>
<evidence type="ECO:0000256" key="4">
    <source>
        <dbReference type="ARBA" id="ARBA00022989"/>
    </source>
</evidence>